<comment type="caution">
    <text evidence="1">The sequence shown here is derived from an EMBL/GenBank/DDBJ whole genome shotgun (WGS) entry which is preliminary data.</text>
</comment>
<dbReference type="EMBL" id="DROM01000395">
    <property type="protein sequence ID" value="HHH13879.1"/>
    <property type="molecule type" value="Genomic_DNA"/>
</dbReference>
<organism evidence="1">
    <name type="scientific">Thiolapillus brandeum</name>
    <dbReference type="NCBI Taxonomy" id="1076588"/>
    <lineage>
        <taxon>Bacteria</taxon>
        <taxon>Pseudomonadati</taxon>
        <taxon>Pseudomonadota</taxon>
        <taxon>Gammaproteobacteria</taxon>
        <taxon>Chromatiales</taxon>
        <taxon>Sedimenticolaceae</taxon>
        <taxon>Thiolapillus</taxon>
    </lineage>
</organism>
<evidence type="ECO:0000313" key="1">
    <source>
        <dbReference type="EMBL" id="HHH13879.1"/>
    </source>
</evidence>
<gene>
    <name evidence="1" type="ORF">ENJ98_06540</name>
</gene>
<accession>A0A7C5MYU5</accession>
<proteinExistence type="predicted"/>
<protein>
    <submittedName>
        <fullName evidence="1">Uncharacterized protein</fullName>
    </submittedName>
</protein>
<dbReference type="SUPFAM" id="SSF48695">
    <property type="entry name" value="Multiheme cytochromes"/>
    <property type="match status" value="1"/>
</dbReference>
<dbReference type="Proteomes" id="UP000886100">
    <property type="component" value="Unassembled WGS sequence"/>
</dbReference>
<sequence>MFALRREMQAVTEYAALGDRQRLMQWLDRLEKDYRSIGEMVPEWKDELELELFPKMRAAKSPEELGRLQRKLAMSCQGCHREYKLAAVLRYRTPDFDRVKVESSETLEEEDYSRVMQRLTMLVNRIKIASVDERWPSARDALEALKVRLEDLGESCGACHRESAPRERILGAAAEVPLEHVAKGLAAQDARTTGRFLGEFAVNACARCHAIHRPLANLRRLLEKAQQEP</sequence>
<name>A0A7C5MYU5_9GAMM</name>
<dbReference type="AlphaFoldDB" id="A0A7C5MYU5"/>
<reference evidence="1" key="1">
    <citation type="journal article" date="2020" name="mSystems">
        <title>Genome- and Community-Level Interaction Insights into Carbon Utilization and Element Cycling Functions of Hydrothermarchaeota in Hydrothermal Sediment.</title>
        <authorList>
            <person name="Zhou Z."/>
            <person name="Liu Y."/>
            <person name="Xu W."/>
            <person name="Pan J."/>
            <person name="Luo Z.H."/>
            <person name="Li M."/>
        </authorList>
    </citation>
    <scope>NUCLEOTIDE SEQUENCE [LARGE SCALE GENOMIC DNA]</scope>
    <source>
        <strain evidence="1">HyVt-535</strain>
    </source>
</reference>
<dbReference type="InterPro" id="IPR036280">
    <property type="entry name" value="Multihaem_cyt_sf"/>
</dbReference>